<comment type="caution">
    <text evidence="4">The sequence shown here is derived from an EMBL/GenBank/DDBJ whole genome shotgun (WGS) entry which is preliminary data.</text>
</comment>
<evidence type="ECO:0000256" key="1">
    <source>
        <dbReference type="ARBA" id="ARBA00022729"/>
    </source>
</evidence>
<evidence type="ECO:0000256" key="3">
    <source>
        <dbReference type="SAM" id="SignalP"/>
    </source>
</evidence>
<dbReference type="AlphaFoldDB" id="A0A939PHZ7"/>
<sequence>MRLQLLATASAVALSFGVTVDTAHADDQSSATVGRATAAMSSAANAFWTPENMAAATPLDALEAPSGDVPSAPSTQTESADGSAPAQAATFGADSLTYFWQSKAWAGHGAAPARTIGKLYFDKDGARNWCTATVISSANHNTVWTAAHCLSDGNGHWYKNILFAPDYHDGQWPYGHWAAKSWAVPEGYHHGKNKVHDMGAVALNTSSGRRVGDVVGWQGYKFGSTQAFTDSRSFGYPVDTFPARSGIDSNGADLRFCVGSSTLEFWRKLHCDMGHGASGGPTIYDMPLSRGWGYIVTNQSWVNPSNPGYTFGPQLGDNAINVHNAVQAD</sequence>
<reference evidence="4" key="1">
    <citation type="submission" date="2021-03" db="EMBL/GenBank/DDBJ databases">
        <authorList>
            <person name="Kanchanasin P."/>
            <person name="Saeng-In P."/>
            <person name="Phongsopitanun W."/>
            <person name="Yuki M."/>
            <person name="Kudo T."/>
            <person name="Ohkuma M."/>
            <person name="Tanasupawat S."/>
        </authorList>
    </citation>
    <scope>NUCLEOTIDE SEQUENCE</scope>
    <source>
        <strain evidence="4">GKU 128</strain>
    </source>
</reference>
<feature type="chain" id="PRO_5038108253" description="Peptidase" evidence="3">
    <location>
        <begin position="26"/>
        <end position="329"/>
    </location>
</feature>
<protein>
    <recommendedName>
        <fullName evidence="6">Peptidase</fullName>
    </recommendedName>
</protein>
<keyword evidence="1 3" id="KW-0732">Signal</keyword>
<dbReference type="InterPro" id="IPR050966">
    <property type="entry name" value="Glutamyl_endopeptidase"/>
</dbReference>
<name>A0A939PHZ7_9ACTN</name>
<gene>
    <name evidence="4" type="ORF">J4573_17435</name>
</gene>
<organism evidence="4 5">
    <name type="scientific">Actinomadura barringtoniae</name>
    <dbReference type="NCBI Taxonomy" id="1427535"/>
    <lineage>
        <taxon>Bacteria</taxon>
        <taxon>Bacillati</taxon>
        <taxon>Actinomycetota</taxon>
        <taxon>Actinomycetes</taxon>
        <taxon>Streptosporangiales</taxon>
        <taxon>Thermomonosporaceae</taxon>
        <taxon>Actinomadura</taxon>
    </lineage>
</organism>
<evidence type="ECO:0000313" key="4">
    <source>
        <dbReference type="EMBL" id="MBO2448891.1"/>
    </source>
</evidence>
<evidence type="ECO:0000256" key="2">
    <source>
        <dbReference type="SAM" id="MobiDB-lite"/>
    </source>
</evidence>
<dbReference type="PANTHER" id="PTHR15462">
    <property type="entry name" value="SERINE PROTEASE"/>
    <property type="match status" value="1"/>
</dbReference>
<evidence type="ECO:0000313" key="5">
    <source>
        <dbReference type="Proteomes" id="UP000669179"/>
    </source>
</evidence>
<accession>A0A939PHZ7</accession>
<dbReference type="Gene3D" id="2.40.10.10">
    <property type="entry name" value="Trypsin-like serine proteases"/>
    <property type="match status" value="2"/>
</dbReference>
<dbReference type="Proteomes" id="UP000669179">
    <property type="component" value="Unassembled WGS sequence"/>
</dbReference>
<feature type="region of interest" description="Disordered" evidence="2">
    <location>
        <begin position="62"/>
        <end position="86"/>
    </location>
</feature>
<evidence type="ECO:0008006" key="6">
    <source>
        <dbReference type="Google" id="ProtNLM"/>
    </source>
</evidence>
<dbReference type="RefSeq" id="WP_208256551.1">
    <property type="nucleotide sequence ID" value="NZ_JAGEOJ010000006.1"/>
</dbReference>
<proteinExistence type="predicted"/>
<dbReference type="EMBL" id="JAGEOJ010000006">
    <property type="protein sequence ID" value="MBO2448891.1"/>
    <property type="molecule type" value="Genomic_DNA"/>
</dbReference>
<keyword evidence="5" id="KW-1185">Reference proteome</keyword>
<dbReference type="InterPro" id="IPR043504">
    <property type="entry name" value="Peptidase_S1_PA_chymotrypsin"/>
</dbReference>
<dbReference type="InterPro" id="IPR009003">
    <property type="entry name" value="Peptidase_S1_PA"/>
</dbReference>
<feature type="signal peptide" evidence="3">
    <location>
        <begin position="1"/>
        <end position="25"/>
    </location>
</feature>
<dbReference type="SUPFAM" id="SSF50494">
    <property type="entry name" value="Trypsin-like serine proteases"/>
    <property type="match status" value="1"/>
</dbReference>